<dbReference type="eggNOG" id="COG2021">
    <property type="taxonomic scope" value="Bacteria"/>
</dbReference>
<dbReference type="InterPro" id="IPR029058">
    <property type="entry name" value="AB_hydrolase_fold"/>
</dbReference>
<protein>
    <recommendedName>
        <fullName evidence="2">Probable acyltransferase</fullName>
        <ecNumber evidence="2">2.3.1.-</ecNumber>
    </recommendedName>
</protein>
<dbReference type="GO" id="GO:0004414">
    <property type="term" value="F:homoserine O-acetyltransferase activity"/>
    <property type="evidence" value="ECO:0007669"/>
    <property type="project" value="TreeGrafter"/>
</dbReference>
<accession>A0A073JW65</accession>
<keyword evidence="2" id="KW-0028">Amino-acid biosynthesis</keyword>
<keyword evidence="1 2" id="KW-0808">Transferase</keyword>
<dbReference type="InterPro" id="IPR008220">
    <property type="entry name" value="HAT_MetX-like"/>
</dbReference>
<comment type="caution">
    <text evidence="5">The sequence shown here is derived from an EMBL/GenBank/DDBJ whole genome shotgun (WGS) entry which is preliminary data.</text>
</comment>
<comment type="similarity">
    <text evidence="2">Belongs to the AB hydrolase superfamily. MetX family.</text>
</comment>
<evidence type="ECO:0000259" key="4">
    <source>
        <dbReference type="Pfam" id="PF00561"/>
    </source>
</evidence>
<dbReference type="Pfam" id="PF00561">
    <property type="entry name" value="Abhydrolase_1"/>
    <property type="match status" value="1"/>
</dbReference>
<comment type="subcellular location">
    <subcellularLocation>
        <location evidence="2">Cytoplasm</location>
    </subcellularLocation>
</comment>
<dbReference type="Proteomes" id="UP000027822">
    <property type="component" value="Unassembled WGS sequence"/>
</dbReference>
<organism evidence="5 6">
    <name type="scientific">Bacillus manliponensis</name>
    <dbReference type="NCBI Taxonomy" id="574376"/>
    <lineage>
        <taxon>Bacteria</taxon>
        <taxon>Bacillati</taxon>
        <taxon>Bacillota</taxon>
        <taxon>Bacilli</taxon>
        <taxon>Bacillales</taxon>
        <taxon>Bacillaceae</taxon>
        <taxon>Bacillus</taxon>
        <taxon>Bacillus cereus group</taxon>
    </lineage>
</organism>
<dbReference type="InterPro" id="IPR000073">
    <property type="entry name" value="AB_hydrolase_1"/>
</dbReference>
<dbReference type="AlphaFoldDB" id="A0A073JW65"/>
<dbReference type="Gene3D" id="3.40.50.1820">
    <property type="entry name" value="alpha/beta hydrolase"/>
    <property type="match status" value="1"/>
</dbReference>
<dbReference type="GO" id="GO:0005737">
    <property type="term" value="C:cytoplasm"/>
    <property type="evidence" value="ECO:0007669"/>
    <property type="project" value="UniProtKB-SubCell"/>
</dbReference>
<dbReference type="PANTHER" id="PTHR32268:SF11">
    <property type="entry name" value="HOMOSERINE O-ACETYLTRANSFERASE"/>
    <property type="match status" value="1"/>
</dbReference>
<dbReference type="SUPFAM" id="SSF53474">
    <property type="entry name" value="alpha/beta-Hydrolases"/>
    <property type="match status" value="1"/>
</dbReference>
<proteinExistence type="inferred from homology"/>
<dbReference type="PANTHER" id="PTHR32268">
    <property type="entry name" value="HOMOSERINE O-ACETYLTRANSFERASE"/>
    <property type="match status" value="1"/>
</dbReference>
<dbReference type="GO" id="GO:0009086">
    <property type="term" value="P:methionine biosynthetic process"/>
    <property type="evidence" value="ECO:0007669"/>
    <property type="project" value="TreeGrafter"/>
</dbReference>
<dbReference type="HAMAP" id="MF_00296">
    <property type="entry name" value="MetX_acyltransf"/>
    <property type="match status" value="1"/>
</dbReference>
<feature type="active site" evidence="2 3">
    <location>
        <position position="314"/>
    </location>
</feature>
<name>A0A073JW65_9BACI</name>
<evidence type="ECO:0000256" key="1">
    <source>
        <dbReference type="ARBA" id="ARBA00022679"/>
    </source>
</evidence>
<evidence type="ECO:0000256" key="3">
    <source>
        <dbReference type="PIRSR" id="PIRSR000443-1"/>
    </source>
</evidence>
<dbReference type="EMBL" id="JOTN01000014">
    <property type="protein sequence ID" value="KEK18461.1"/>
    <property type="molecule type" value="Genomic_DNA"/>
</dbReference>
<sequence length="374" mass="42168">MLYVKKEKFTLESFTFESGETIPVQMGYETYGTLNQEKSNAILVCHYFSATSHAAGKYTQYDEEPGWWDGLIGPGKAIDTNKYFVICTDNICNVQVKNPYVVTTGPASINPRTGNSYGMTFPVFTYLDVARLQHKLIEMMGITKLHTVIGPSAGGMISLNWAVHYPHMMERVVGVITSPQNPIMTTFNVLQNAIDTIMLDPAWNGGNYGEEGSIKGFHSAAKMMFANAFDIQYYETNFPRDYTLAPRKNFSSLTSFENMINEIALQNIALADANSWMYMAKATILHDIAYGFSSLEEALQRIEARVLMIPCKQDVLQPSRYNHEMVSILKQQGKNAEVYEIESILGHMAGVLHVQLFEKKLHEFLTTEHSSRLK</sequence>
<dbReference type="NCBIfam" id="NF005262">
    <property type="entry name" value="PRK06765.1"/>
    <property type="match status" value="1"/>
</dbReference>
<evidence type="ECO:0000313" key="6">
    <source>
        <dbReference type="Proteomes" id="UP000027822"/>
    </source>
</evidence>
<dbReference type="GO" id="GO:0009092">
    <property type="term" value="P:homoserine metabolic process"/>
    <property type="evidence" value="ECO:0007669"/>
    <property type="project" value="TreeGrafter"/>
</dbReference>
<dbReference type="ESTHER" id="9baci-a0a073jw65">
    <property type="family name" value="Homoserine_transacetylase"/>
</dbReference>
<feature type="active site" evidence="3">
    <location>
        <position position="347"/>
    </location>
</feature>
<keyword evidence="2 5" id="KW-0012">Acyltransferase</keyword>
<dbReference type="EC" id="2.3.1.-" evidence="2"/>
<dbReference type="STRING" id="574376.BAMA_05425"/>
<comment type="caution">
    <text evidence="2">Lacks conserved residue(s) required for the propagation of feature annotation.</text>
</comment>
<dbReference type="PIRSF" id="PIRSF000443">
    <property type="entry name" value="Homoser_Ac_trans"/>
    <property type="match status" value="1"/>
</dbReference>
<gene>
    <name evidence="5" type="ORF">BAMA_05425</name>
</gene>
<keyword evidence="6" id="KW-1185">Reference proteome</keyword>
<evidence type="ECO:0000313" key="5">
    <source>
        <dbReference type="EMBL" id="KEK18461.1"/>
    </source>
</evidence>
<dbReference type="RefSeq" id="WP_034640982.1">
    <property type="nucleotide sequence ID" value="NZ_CBCSJC010000006.1"/>
</dbReference>
<comment type="subunit">
    <text evidence="2">Homodimer.</text>
</comment>
<keyword evidence="2" id="KW-0963">Cytoplasm</keyword>
<feature type="domain" description="AB hydrolase-1" evidence="4">
    <location>
        <begin position="122"/>
        <end position="224"/>
    </location>
</feature>
<evidence type="ECO:0000256" key="2">
    <source>
        <dbReference type="HAMAP-Rule" id="MF_00296"/>
    </source>
</evidence>
<reference evidence="5 6" key="1">
    <citation type="submission" date="2014-06" db="EMBL/GenBank/DDBJ databases">
        <title>Draft genome sequence of Bacillus manliponensis JCM 15802 (MCCC 1A00708).</title>
        <authorList>
            <person name="Lai Q."/>
            <person name="Liu Y."/>
            <person name="Shao Z."/>
        </authorList>
    </citation>
    <scope>NUCLEOTIDE SEQUENCE [LARGE SCALE GENOMIC DNA]</scope>
    <source>
        <strain evidence="5 6">JCM 15802</strain>
    </source>
</reference>
<feature type="active site" description="Nucleophile" evidence="3">
    <location>
        <position position="152"/>
    </location>
</feature>